<keyword evidence="1" id="KW-1133">Transmembrane helix</keyword>
<dbReference type="RefSeq" id="WP_122015418.1">
    <property type="nucleotide sequence ID" value="NZ_CP033169.1"/>
</dbReference>
<evidence type="ECO:0000256" key="1">
    <source>
        <dbReference type="SAM" id="Phobius"/>
    </source>
</evidence>
<gene>
    <name evidence="4" type="ORF">D2962_14690</name>
</gene>
<feature type="transmembrane region" description="Helical" evidence="1">
    <location>
        <begin position="208"/>
        <end position="228"/>
    </location>
</feature>
<protein>
    <submittedName>
        <fullName evidence="4">Polymer-forming cytoskeletal protein</fullName>
    </submittedName>
</protein>
<dbReference type="KEGG" id="bacg:D2962_14690"/>
<feature type="signal peptide" evidence="2">
    <location>
        <begin position="1"/>
        <end position="21"/>
    </location>
</feature>
<feature type="transmembrane region" description="Helical" evidence="1">
    <location>
        <begin position="179"/>
        <end position="202"/>
    </location>
</feature>
<organism evidence="4 5">
    <name type="scientific">Biomaibacter acetigenes</name>
    <dbReference type="NCBI Taxonomy" id="2316383"/>
    <lineage>
        <taxon>Bacteria</taxon>
        <taxon>Bacillati</taxon>
        <taxon>Bacillota</taxon>
        <taxon>Clostridia</taxon>
        <taxon>Thermosediminibacterales</taxon>
        <taxon>Tepidanaerobacteraceae</taxon>
        <taxon>Biomaibacter</taxon>
    </lineage>
</organism>
<feature type="transmembrane region" description="Helical" evidence="1">
    <location>
        <begin position="138"/>
        <end position="159"/>
    </location>
</feature>
<name>A0A3G2RAB9_9FIRM</name>
<dbReference type="EMBL" id="CP033169">
    <property type="protein sequence ID" value="AYO31677.1"/>
    <property type="molecule type" value="Genomic_DNA"/>
</dbReference>
<evidence type="ECO:0000313" key="5">
    <source>
        <dbReference type="Proteomes" id="UP000280960"/>
    </source>
</evidence>
<proteinExistence type="predicted"/>
<dbReference type="AlphaFoldDB" id="A0A3G2RAB9"/>
<sequence>MKRFLAILIIMVLMLPGAALADEGSDRVQIQGDVVVGTDEVVFGDAVAIMGNVTVDGKVMGDVVSIMGNVTINGEVMGDVTAVGGRITRSDSAKIYGKVTQVGVGEGLKDIIKNVTKYGIHWGSGRRGITIFNMGFPYVFKIMHFLGLISLGALAIILFPNSIKAAADVVDKELGRRFLIGILAILLLPMALFLMAITIIGIPLIPLALLLVAAAGFYGYLGISIFLGRKLNEQLHLKPGIFVEYILGAVLLWLVQMVPFVGAISGLAVLMLALGITADTRFGTKIIA</sequence>
<feature type="transmembrane region" description="Helical" evidence="1">
    <location>
        <begin position="260"/>
        <end position="278"/>
    </location>
</feature>
<dbReference type="Proteomes" id="UP000280960">
    <property type="component" value="Chromosome"/>
</dbReference>
<reference evidence="4 5" key="1">
    <citation type="submission" date="2018-10" db="EMBL/GenBank/DDBJ databases">
        <authorList>
            <person name="Zhang X."/>
        </authorList>
    </citation>
    <scope>NUCLEOTIDE SEQUENCE [LARGE SCALE GENOMIC DNA]</scope>
    <source>
        <strain evidence="4 5">SK-G1</strain>
    </source>
</reference>
<keyword evidence="2" id="KW-0732">Signal</keyword>
<dbReference type="Pfam" id="PF26514">
    <property type="entry name" value="DUF8173"/>
    <property type="match status" value="1"/>
</dbReference>
<keyword evidence="5" id="KW-1185">Reference proteome</keyword>
<accession>A0A3G2RAB9</accession>
<feature type="chain" id="PRO_5017967630" evidence="2">
    <location>
        <begin position="22"/>
        <end position="288"/>
    </location>
</feature>
<keyword evidence="1" id="KW-0812">Transmembrane</keyword>
<evidence type="ECO:0000259" key="3">
    <source>
        <dbReference type="Pfam" id="PF26514"/>
    </source>
</evidence>
<evidence type="ECO:0000256" key="2">
    <source>
        <dbReference type="SAM" id="SignalP"/>
    </source>
</evidence>
<feature type="domain" description="DUF8173" evidence="3">
    <location>
        <begin position="142"/>
        <end position="278"/>
    </location>
</feature>
<evidence type="ECO:0000313" key="4">
    <source>
        <dbReference type="EMBL" id="AYO31677.1"/>
    </source>
</evidence>
<dbReference type="InterPro" id="IPR058486">
    <property type="entry name" value="DUF8173"/>
</dbReference>
<keyword evidence="1" id="KW-0472">Membrane</keyword>